<dbReference type="RefSeq" id="WP_247245836.1">
    <property type="nucleotide sequence ID" value="NZ_JALJRA010000020.1"/>
</dbReference>
<dbReference type="InterPro" id="IPR004346">
    <property type="entry name" value="CagE_TrbE_VirB"/>
</dbReference>
<dbReference type="InterPro" id="IPR003593">
    <property type="entry name" value="AAA+_ATPase"/>
</dbReference>
<name>A0ABV2HC38_9HYPH</name>
<dbReference type="InterPro" id="IPR051162">
    <property type="entry name" value="T4SS_component"/>
</dbReference>
<dbReference type="Pfam" id="PF03135">
    <property type="entry name" value="CagE_TrbE_VirB"/>
    <property type="match status" value="1"/>
</dbReference>
<dbReference type="PANTHER" id="PTHR30121">
    <property type="entry name" value="UNCHARACTERIZED PROTEIN YJGR-RELATED"/>
    <property type="match status" value="1"/>
</dbReference>
<evidence type="ECO:0000256" key="2">
    <source>
        <dbReference type="ARBA" id="ARBA00022741"/>
    </source>
</evidence>
<dbReference type="PANTHER" id="PTHR30121:SF12">
    <property type="entry name" value="TYPE IV SECRETION SYSTEM PROTEIN CAGE"/>
    <property type="match status" value="1"/>
</dbReference>
<dbReference type="NCBIfam" id="NF010404">
    <property type="entry name" value="PRK13830.1"/>
    <property type="match status" value="1"/>
</dbReference>
<dbReference type="Proteomes" id="UP001549031">
    <property type="component" value="Unassembled WGS sequence"/>
</dbReference>
<protein>
    <submittedName>
        <fullName evidence="5">Type IV secretion system protein VirB4</fullName>
    </submittedName>
</protein>
<dbReference type="SUPFAM" id="SSF52540">
    <property type="entry name" value="P-loop containing nucleoside triphosphate hydrolases"/>
    <property type="match status" value="1"/>
</dbReference>
<feature type="domain" description="AAA+ ATPase" evidence="4">
    <location>
        <begin position="455"/>
        <end position="710"/>
    </location>
</feature>
<dbReference type="SMART" id="SM00382">
    <property type="entry name" value="AAA"/>
    <property type="match status" value="1"/>
</dbReference>
<proteinExistence type="inferred from homology"/>
<keyword evidence="2" id="KW-0547">Nucleotide-binding</keyword>
<evidence type="ECO:0000256" key="3">
    <source>
        <dbReference type="ARBA" id="ARBA00022840"/>
    </source>
</evidence>
<gene>
    <name evidence="5" type="ORF">ABID21_004197</name>
</gene>
<dbReference type="NCBIfam" id="TIGR00929">
    <property type="entry name" value="VirB4_CagE"/>
    <property type="match status" value="1"/>
</dbReference>
<dbReference type="CDD" id="cd01127">
    <property type="entry name" value="TrwB_TraG_TraD_VirD4"/>
    <property type="match status" value="1"/>
</dbReference>
<comment type="similarity">
    <text evidence="1">Belongs to the TrbE/VirB4 family.</text>
</comment>
<dbReference type="InterPro" id="IPR027417">
    <property type="entry name" value="P-loop_NTPase"/>
</dbReference>
<dbReference type="InterPro" id="IPR018145">
    <property type="entry name" value="CagE_TrbE_VirB_cntrl_dom"/>
</dbReference>
<reference evidence="5 6" key="1">
    <citation type="submission" date="2024-06" db="EMBL/GenBank/DDBJ databases">
        <title>Genomic Encyclopedia of Type Strains, Phase IV (KMG-IV): sequencing the most valuable type-strain genomes for metagenomic binning, comparative biology and taxonomic classification.</title>
        <authorList>
            <person name="Goeker M."/>
        </authorList>
    </citation>
    <scope>NUCLEOTIDE SEQUENCE [LARGE SCALE GENOMIC DNA]</scope>
    <source>
        <strain evidence="5 6">DSM 105042</strain>
    </source>
</reference>
<dbReference type="Gene3D" id="3.40.50.300">
    <property type="entry name" value="P-loop containing nucleotide triphosphate hydrolases"/>
    <property type="match status" value="2"/>
</dbReference>
<evidence type="ECO:0000313" key="5">
    <source>
        <dbReference type="EMBL" id="MET3588064.1"/>
    </source>
</evidence>
<dbReference type="EMBL" id="JBEPLJ010000019">
    <property type="protein sequence ID" value="MET3588064.1"/>
    <property type="molecule type" value="Genomic_DNA"/>
</dbReference>
<evidence type="ECO:0000313" key="6">
    <source>
        <dbReference type="Proteomes" id="UP001549031"/>
    </source>
</evidence>
<accession>A0ABV2HC38</accession>
<evidence type="ECO:0000259" key="4">
    <source>
        <dbReference type="SMART" id="SM00382"/>
    </source>
</evidence>
<organism evidence="5 6">
    <name type="scientific">Pseudorhizobium tarimense</name>
    <dbReference type="NCBI Taxonomy" id="1079109"/>
    <lineage>
        <taxon>Bacteria</taxon>
        <taxon>Pseudomonadati</taxon>
        <taxon>Pseudomonadota</taxon>
        <taxon>Alphaproteobacteria</taxon>
        <taxon>Hyphomicrobiales</taxon>
        <taxon>Rhizobiaceae</taxon>
        <taxon>Rhizobium/Agrobacterium group</taxon>
        <taxon>Pseudorhizobium</taxon>
    </lineage>
</organism>
<comment type="caution">
    <text evidence="5">The sequence shown here is derived from an EMBL/GenBank/DDBJ whole genome shotgun (WGS) entry which is preliminary data.</text>
</comment>
<sequence>MASLANVRSRNPSFADLVPYAALVDDGVMLLKDGSLMAGWYYAGPDTESATDQERNDLSRQINAILVRLGSGWMLQVEAVRTPTNAYPAESDCFFADPVSRAIDAERRGQFERQERHFESKHAVLLTHRPPEPKHAALARYMYSDRSNRNGSFADTALAAFNEASRELEQYLANTLSLQRMRTHTIVEEGALRPERFDDLLQFIRFCITGENHPVRLPDVPMYLDWVTTAELQHGLTPTIENRHVALVAIDGFPAESWPGILNRLDQMPIAYRWSSRFIFLDALEARQRLERARKKWQQKVRPFFDQVFQTNSASIDQDAMAMVVDAEDAIALAASQLVAYGYYTSVIVLFDRERATLQDKAELVRRMVQAEGFGARIESLNATDAYLGSLPGNWYSNVRAPLISTRNLADLMPLNSIWAGRPTAPCPFYPPQSPPLMQVASGSTPFRLNLHVDDVGHTLIFGPTGSGKSTLLALIAAQFGRYEGARIFAFDKGRSLFPITAATGGNHFELGDDPDGQPPELSFCPLADLASEGDRAWAAQWLETLIVLQGLSVTPEHRYAIARQVDLMVKAQGRSLSDFVSGVQNREIKDALYPYTVDGALGHLLDAEDDRLSLGDFQTFEVGELMNLGERVLVPVLSYLFRRVEKELDGKPSLILLDEAWVMLGHPVFRDKIREWLKVLRKANCAVVLATQSLSDAERSGIMDVLKESCPTKICLPNGAAREPGTRAFYERLGFNDRQIEIVASASPKRQYYVSSPEGRRLFEMGLGPVALSFAGMSGAEDLRQIRQLKAQHGALWPVLWLRQKGGTDAVSWLQNLEDPRSNGCAGAHH</sequence>
<keyword evidence="6" id="KW-1185">Reference proteome</keyword>
<keyword evidence="3" id="KW-0067">ATP-binding</keyword>
<evidence type="ECO:0000256" key="1">
    <source>
        <dbReference type="ARBA" id="ARBA00006512"/>
    </source>
</evidence>